<sequence length="184" mass="20583">MAIAEVKARLEDDIMAGNTNWHISRETADYICMLLRAYKPMRLLEIGTSTGYSAICLAEALGAWKGQLITVESNETRFHIAKTNIEASGLTNITQIRGHAPEILSDIPGTFDCIFLDATKYEHTSYFHALKDRLKQGGTIVADNILSHKTDMNEYKKTVESDPQFESYVENVGAGLFVSRKIHQ</sequence>
<dbReference type="InterPro" id="IPR002935">
    <property type="entry name" value="SAM_O-MeTrfase"/>
</dbReference>
<evidence type="ECO:0000256" key="1">
    <source>
        <dbReference type="ARBA" id="ARBA00022603"/>
    </source>
</evidence>
<dbReference type="EMBL" id="PCWM01000069">
    <property type="protein sequence ID" value="PIR02951.1"/>
    <property type="molecule type" value="Genomic_DNA"/>
</dbReference>
<gene>
    <name evidence="4" type="ORF">COV60_02945</name>
</gene>
<organism evidence="4 5">
    <name type="scientific">Candidatus Magasanikbacteria bacterium CG11_big_fil_rev_8_21_14_0_20_43_7</name>
    <dbReference type="NCBI Taxonomy" id="1974654"/>
    <lineage>
        <taxon>Bacteria</taxon>
        <taxon>Candidatus Magasanikiibacteriota</taxon>
    </lineage>
</organism>
<dbReference type="Pfam" id="PF01596">
    <property type="entry name" value="Methyltransf_3"/>
    <property type="match status" value="1"/>
</dbReference>
<protein>
    <recommendedName>
        <fullName evidence="6">Methyltransferase</fullName>
    </recommendedName>
</protein>
<dbReference type="CDD" id="cd02440">
    <property type="entry name" value="AdoMet_MTases"/>
    <property type="match status" value="1"/>
</dbReference>
<dbReference type="Gene3D" id="3.40.50.150">
    <property type="entry name" value="Vaccinia Virus protein VP39"/>
    <property type="match status" value="1"/>
</dbReference>
<name>A0A2H0N249_9BACT</name>
<evidence type="ECO:0008006" key="6">
    <source>
        <dbReference type="Google" id="ProtNLM"/>
    </source>
</evidence>
<keyword evidence="3" id="KW-0949">S-adenosyl-L-methionine</keyword>
<evidence type="ECO:0000256" key="2">
    <source>
        <dbReference type="ARBA" id="ARBA00022679"/>
    </source>
</evidence>
<dbReference type="AlphaFoldDB" id="A0A2H0N249"/>
<reference evidence="4 5" key="1">
    <citation type="submission" date="2017-09" db="EMBL/GenBank/DDBJ databases">
        <title>Depth-based differentiation of microbial function through sediment-hosted aquifers and enrichment of novel symbionts in the deep terrestrial subsurface.</title>
        <authorList>
            <person name="Probst A.J."/>
            <person name="Ladd B."/>
            <person name="Jarett J.K."/>
            <person name="Geller-Mcgrath D.E."/>
            <person name="Sieber C.M."/>
            <person name="Emerson J.B."/>
            <person name="Anantharaman K."/>
            <person name="Thomas B.C."/>
            <person name="Malmstrom R."/>
            <person name="Stieglmeier M."/>
            <person name="Klingl A."/>
            <person name="Woyke T."/>
            <person name="Ryan C.M."/>
            <person name="Banfield J.F."/>
        </authorList>
    </citation>
    <scope>NUCLEOTIDE SEQUENCE [LARGE SCALE GENOMIC DNA]</scope>
    <source>
        <strain evidence="4">CG11_big_fil_rev_8_21_14_0_20_43_7</strain>
    </source>
</reference>
<evidence type="ECO:0000313" key="5">
    <source>
        <dbReference type="Proteomes" id="UP000229782"/>
    </source>
</evidence>
<dbReference type="InterPro" id="IPR029063">
    <property type="entry name" value="SAM-dependent_MTases_sf"/>
</dbReference>
<dbReference type="PROSITE" id="PS51682">
    <property type="entry name" value="SAM_OMT_I"/>
    <property type="match status" value="1"/>
</dbReference>
<accession>A0A2H0N249</accession>
<keyword evidence="2" id="KW-0808">Transferase</keyword>
<dbReference type="PANTHER" id="PTHR43167:SF1">
    <property type="entry name" value="PUTATIVE (AFU_ORTHOLOGUE AFUA_6G01830)-RELATED"/>
    <property type="match status" value="1"/>
</dbReference>
<proteinExistence type="predicted"/>
<dbReference type="SUPFAM" id="SSF53335">
    <property type="entry name" value="S-adenosyl-L-methionine-dependent methyltransferases"/>
    <property type="match status" value="1"/>
</dbReference>
<dbReference type="GO" id="GO:0032259">
    <property type="term" value="P:methylation"/>
    <property type="evidence" value="ECO:0007669"/>
    <property type="project" value="UniProtKB-KW"/>
</dbReference>
<dbReference type="PANTHER" id="PTHR43167">
    <property type="entry name" value="PUTATIVE (AFU_ORTHOLOGUE AFUA_6G01830)-RELATED"/>
    <property type="match status" value="1"/>
</dbReference>
<dbReference type="Proteomes" id="UP000229782">
    <property type="component" value="Unassembled WGS sequence"/>
</dbReference>
<dbReference type="GO" id="GO:0008171">
    <property type="term" value="F:O-methyltransferase activity"/>
    <property type="evidence" value="ECO:0007669"/>
    <property type="project" value="InterPro"/>
</dbReference>
<evidence type="ECO:0000313" key="4">
    <source>
        <dbReference type="EMBL" id="PIR02951.1"/>
    </source>
</evidence>
<keyword evidence="1" id="KW-0489">Methyltransferase</keyword>
<evidence type="ECO:0000256" key="3">
    <source>
        <dbReference type="ARBA" id="ARBA00022691"/>
    </source>
</evidence>
<comment type="caution">
    <text evidence="4">The sequence shown here is derived from an EMBL/GenBank/DDBJ whole genome shotgun (WGS) entry which is preliminary data.</text>
</comment>